<evidence type="ECO:0000256" key="1">
    <source>
        <dbReference type="SAM" id="SignalP"/>
    </source>
</evidence>
<sequence length="34" mass="3829">MLTLVLLTLQGSILGRLMLQFLFNQFCCSSQHAT</sequence>
<accession>A0AAV5KTV7</accession>
<dbReference type="EMBL" id="BPVZ01000078">
    <property type="protein sequence ID" value="GKV28129.1"/>
    <property type="molecule type" value="Genomic_DNA"/>
</dbReference>
<keyword evidence="3" id="KW-1185">Reference proteome</keyword>
<name>A0AAV5KTV7_9ROSI</name>
<keyword evidence="1" id="KW-0732">Signal</keyword>
<reference evidence="2 3" key="1">
    <citation type="journal article" date="2021" name="Commun. Biol.">
        <title>The genome of Shorea leprosula (Dipterocarpaceae) highlights the ecological relevance of drought in aseasonal tropical rainforests.</title>
        <authorList>
            <person name="Ng K.K.S."/>
            <person name="Kobayashi M.J."/>
            <person name="Fawcett J.A."/>
            <person name="Hatakeyama M."/>
            <person name="Paape T."/>
            <person name="Ng C.H."/>
            <person name="Ang C.C."/>
            <person name="Tnah L.H."/>
            <person name="Lee C.T."/>
            <person name="Nishiyama T."/>
            <person name="Sese J."/>
            <person name="O'Brien M.J."/>
            <person name="Copetti D."/>
            <person name="Mohd Noor M.I."/>
            <person name="Ong R.C."/>
            <person name="Putra M."/>
            <person name="Sireger I.Z."/>
            <person name="Indrioko S."/>
            <person name="Kosugi Y."/>
            <person name="Izuno A."/>
            <person name="Isagi Y."/>
            <person name="Lee S.L."/>
            <person name="Shimizu K.K."/>
        </authorList>
    </citation>
    <scope>NUCLEOTIDE SEQUENCE [LARGE SCALE GENOMIC DNA]</scope>
    <source>
        <strain evidence="2">214</strain>
    </source>
</reference>
<comment type="caution">
    <text evidence="2">The sequence shown here is derived from an EMBL/GenBank/DDBJ whole genome shotgun (WGS) entry which is preliminary data.</text>
</comment>
<gene>
    <name evidence="2" type="ORF">SLEP1_g37214</name>
</gene>
<feature type="chain" id="PRO_5043641203" evidence="1">
    <location>
        <begin position="16"/>
        <end position="34"/>
    </location>
</feature>
<dbReference type="AlphaFoldDB" id="A0AAV5KTV7"/>
<organism evidence="2 3">
    <name type="scientific">Rubroshorea leprosula</name>
    <dbReference type="NCBI Taxonomy" id="152421"/>
    <lineage>
        <taxon>Eukaryota</taxon>
        <taxon>Viridiplantae</taxon>
        <taxon>Streptophyta</taxon>
        <taxon>Embryophyta</taxon>
        <taxon>Tracheophyta</taxon>
        <taxon>Spermatophyta</taxon>
        <taxon>Magnoliopsida</taxon>
        <taxon>eudicotyledons</taxon>
        <taxon>Gunneridae</taxon>
        <taxon>Pentapetalae</taxon>
        <taxon>rosids</taxon>
        <taxon>malvids</taxon>
        <taxon>Malvales</taxon>
        <taxon>Dipterocarpaceae</taxon>
        <taxon>Rubroshorea</taxon>
    </lineage>
</organism>
<dbReference type="Proteomes" id="UP001054252">
    <property type="component" value="Unassembled WGS sequence"/>
</dbReference>
<protein>
    <submittedName>
        <fullName evidence="2">Uncharacterized protein</fullName>
    </submittedName>
</protein>
<feature type="signal peptide" evidence="1">
    <location>
        <begin position="1"/>
        <end position="15"/>
    </location>
</feature>
<evidence type="ECO:0000313" key="3">
    <source>
        <dbReference type="Proteomes" id="UP001054252"/>
    </source>
</evidence>
<evidence type="ECO:0000313" key="2">
    <source>
        <dbReference type="EMBL" id="GKV28129.1"/>
    </source>
</evidence>
<proteinExistence type="predicted"/>